<evidence type="ECO:0000313" key="2">
    <source>
        <dbReference type="Proteomes" id="UP000796761"/>
    </source>
</evidence>
<sequence>MSNRETLTNERAVNHQWCDIQQRQVLDSAPGMGQHGCMDRLRMRGWRVAMGREPGVLLDGQLNLDFRIPEIFGLEGTLKPNQCHPLPWAGTPFTVPAPMSNLALDTARDPGAGTASLSTLRIYIIYLNMDLIVKVSDHLKSGRDTSVFPGLATHWKQAGIMLRSRSETLFQQLLYTELKIIDIANSRKHAKCTMNITSKKAATVP</sequence>
<reference evidence="1" key="1">
    <citation type="submission" date="2019-04" db="EMBL/GenBank/DDBJ databases">
        <title>Genome assembly of Zosterops borbonicus 15179.</title>
        <authorList>
            <person name="Leroy T."/>
            <person name="Anselmetti Y."/>
            <person name="Tilak M.-K."/>
            <person name="Nabholz B."/>
        </authorList>
    </citation>
    <scope>NUCLEOTIDE SEQUENCE</scope>
    <source>
        <strain evidence="1">HGM_15179</strain>
        <tissue evidence="1">Muscle</tissue>
    </source>
</reference>
<evidence type="ECO:0000313" key="1">
    <source>
        <dbReference type="EMBL" id="TRZ13642.1"/>
    </source>
</evidence>
<proteinExistence type="predicted"/>
<dbReference type="Proteomes" id="UP000796761">
    <property type="component" value="Unassembled WGS sequence"/>
</dbReference>
<dbReference type="EMBL" id="SWJQ01000491">
    <property type="protein sequence ID" value="TRZ13642.1"/>
    <property type="molecule type" value="Genomic_DNA"/>
</dbReference>
<accession>A0A8K1G8N6</accession>
<comment type="caution">
    <text evidence="1">The sequence shown here is derived from an EMBL/GenBank/DDBJ whole genome shotgun (WGS) entry which is preliminary data.</text>
</comment>
<protein>
    <submittedName>
        <fullName evidence="1">Uncharacterized protein</fullName>
    </submittedName>
</protein>
<keyword evidence="2" id="KW-1185">Reference proteome</keyword>
<dbReference type="AlphaFoldDB" id="A0A8K1G8N6"/>
<gene>
    <name evidence="1" type="ORF">HGM15179_013458</name>
</gene>
<organism evidence="1 2">
    <name type="scientific">Zosterops borbonicus</name>
    <dbReference type="NCBI Taxonomy" id="364589"/>
    <lineage>
        <taxon>Eukaryota</taxon>
        <taxon>Metazoa</taxon>
        <taxon>Chordata</taxon>
        <taxon>Craniata</taxon>
        <taxon>Vertebrata</taxon>
        <taxon>Euteleostomi</taxon>
        <taxon>Archelosauria</taxon>
        <taxon>Archosauria</taxon>
        <taxon>Dinosauria</taxon>
        <taxon>Saurischia</taxon>
        <taxon>Theropoda</taxon>
        <taxon>Coelurosauria</taxon>
        <taxon>Aves</taxon>
        <taxon>Neognathae</taxon>
        <taxon>Neoaves</taxon>
        <taxon>Telluraves</taxon>
        <taxon>Australaves</taxon>
        <taxon>Passeriformes</taxon>
        <taxon>Sylvioidea</taxon>
        <taxon>Zosteropidae</taxon>
        <taxon>Zosterops</taxon>
    </lineage>
</organism>
<name>A0A8K1G8N6_9PASS</name>